<dbReference type="AlphaFoldDB" id="A0A0A9FAG7"/>
<evidence type="ECO:0000313" key="1">
    <source>
        <dbReference type="EMBL" id="JAE10035.1"/>
    </source>
</evidence>
<proteinExistence type="predicted"/>
<protein>
    <submittedName>
        <fullName evidence="1">Uncharacterized protein</fullName>
    </submittedName>
</protein>
<organism evidence="1">
    <name type="scientific">Arundo donax</name>
    <name type="common">Giant reed</name>
    <name type="synonym">Donax arundinaceus</name>
    <dbReference type="NCBI Taxonomy" id="35708"/>
    <lineage>
        <taxon>Eukaryota</taxon>
        <taxon>Viridiplantae</taxon>
        <taxon>Streptophyta</taxon>
        <taxon>Embryophyta</taxon>
        <taxon>Tracheophyta</taxon>
        <taxon>Spermatophyta</taxon>
        <taxon>Magnoliopsida</taxon>
        <taxon>Liliopsida</taxon>
        <taxon>Poales</taxon>
        <taxon>Poaceae</taxon>
        <taxon>PACMAD clade</taxon>
        <taxon>Arundinoideae</taxon>
        <taxon>Arundineae</taxon>
        <taxon>Arundo</taxon>
    </lineage>
</organism>
<sequence length="20" mass="2644">MMRDFLWLFQFRFCSNLFIE</sequence>
<name>A0A0A9FAG7_ARUDO</name>
<accession>A0A0A9FAG7</accession>
<reference evidence="1" key="1">
    <citation type="submission" date="2014-09" db="EMBL/GenBank/DDBJ databases">
        <authorList>
            <person name="Magalhaes I.L.F."/>
            <person name="Oliveira U."/>
            <person name="Santos F.R."/>
            <person name="Vidigal T.H.D.A."/>
            <person name="Brescovit A.D."/>
            <person name="Santos A.J."/>
        </authorList>
    </citation>
    <scope>NUCLEOTIDE SEQUENCE</scope>
    <source>
        <tissue evidence="1">Shoot tissue taken approximately 20 cm above the soil surface</tissue>
    </source>
</reference>
<reference evidence="1" key="2">
    <citation type="journal article" date="2015" name="Data Brief">
        <title>Shoot transcriptome of the giant reed, Arundo donax.</title>
        <authorList>
            <person name="Barrero R.A."/>
            <person name="Guerrero F.D."/>
            <person name="Moolhuijzen P."/>
            <person name="Goolsby J.A."/>
            <person name="Tidwell J."/>
            <person name="Bellgard S.E."/>
            <person name="Bellgard M.I."/>
        </authorList>
    </citation>
    <scope>NUCLEOTIDE SEQUENCE</scope>
    <source>
        <tissue evidence="1">Shoot tissue taken approximately 20 cm above the soil surface</tissue>
    </source>
</reference>
<dbReference type="EMBL" id="GBRH01187861">
    <property type="protein sequence ID" value="JAE10035.1"/>
    <property type="molecule type" value="Transcribed_RNA"/>
</dbReference>